<sequence>MDNSFVQSGLADAVELVRIYSMLQEQKNDICMAIRGCCTQGLFSLWRCSALSENFCHGDYIALARSFN</sequence>
<keyword evidence="2" id="KW-1185">Reference proteome</keyword>
<reference evidence="1" key="2">
    <citation type="submission" date="2023-01" db="EMBL/GenBank/DDBJ databases">
        <authorList>
            <person name="Petersen C."/>
        </authorList>
    </citation>
    <scope>NUCLEOTIDE SEQUENCE</scope>
    <source>
        <strain evidence="1">IBT 15450</strain>
    </source>
</reference>
<dbReference type="EMBL" id="JAQJZL010000009">
    <property type="protein sequence ID" value="KAJ6038290.1"/>
    <property type="molecule type" value="Genomic_DNA"/>
</dbReference>
<proteinExistence type="predicted"/>
<dbReference type="AlphaFoldDB" id="A0AAD6IA79"/>
<evidence type="ECO:0000313" key="1">
    <source>
        <dbReference type="EMBL" id="KAJ6038290.1"/>
    </source>
</evidence>
<comment type="caution">
    <text evidence="1">The sequence shown here is derived from an EMBL/GenBank/DDBJ whole genome shotgun (WGS) entry which is preliminary data.</text>
</comment>
<evidence type="ECO:0000313" key="2">
    <source>
        <dbReference type="Proteomes" id="UP001219568"/>
    </source>
</evidence>
<name>A0AAD6IA79_PENCN</name>
<accession>A0AAD6IA79</accession>
<protein>
    <submittedName>
        <fullName evidence="1">Uncharacterized protein</fullName>
    </submittedName>
</protein>
<organism evidence="1 2">
    <name type="scientific">Penicillium canescens</name>
    <dbReference type="NCBI Taxonomy" id="5083"/>
    <lineage>
        <taxon>Eukaryota</taxon>
        <taxon>Fungi</taxon>
        <taxon>Dikarya</taxon>
        <taxon>Ascomycota</taxon>
        <taxon>Pezizomycotina</taxon>
        <taxon>Eurotiomycetes</taxon>
        <taxon>Eurotiomycetidae</taxon>
        <taxon>Eurotiales</taxon>
        <taxon>Aspergillaceae</taxon>
        <taxon>Penicillium</taxon>
    </lineage>
</organism>
<gene>
    <name evidence="1" type="ORF">N7460_008061</name>
</gene>
<dbReference type="Proteomes" id="UP001219568">
    <property type="component" value="Unassembled WGS sequence"/>
</dbReference>
<reference evidence="1" key="1">
    <citation type="journal article" date="2023" name="IMA Fungus">
        <title>Comparative genomic study of the Penicillium genus elucidates a diverse pangenome and 15 lateral gene transfer events.</title>
        <authorList>
            <person name="Petersen C."/>
            <person name="Sorensen T."/>
            <person name="Nielsen M.R."/>
            <person name="Sondergaard T.E."/>
            <person name="Sorensen J.L."/>
            <person name="Fitzpatrick D.A."/>
            <person name="Frisvad J.C."/>
            <person name="Nielsen K.L."/>
        </authorList>
    </citation>
    <scope>NUCLEOTIDE SEQUENCE</scope>
    <source>
        <strain evidence="1">IBT 15450</strain>
    </source>
</reference>